<dbReference type="CDD" id="cd07100">
    <property type="entry name" value="ALDH_SSADH1_GabD1"/>
    <property type="match status" value="1"/>
</dbReference>
<comment type="similarity">
    <text evidence="1">Belongs to the aldehyde dehydrogenase family.</text>
</comment>
<dbReference type="RefSeq" id="WP_173160768.1">
    <property type="nucleotide sequence ID" value="NZ_KJ410765.1"/>
</dbReference>
<dbReference type="GO" id="GO:0004030">
    <property type="term" value="F:aldehyde dehydrogenase [NAD(P)+] activity"/>
    <property type="evidence" value="ECO:0007669"/>
    <property type="project" value="InterPro"/>
</dbReference>
<evidence type="ECO:0000256" key="3">
    <source>
        <dbReference type="ARBA" id="ARBA00023002"/>
    </source>
</evidence>
<dbReference type="InterPro" id="IPR047110">
    <property type="entry name" value="GABD/Sad-like"/>
</dbReference>
<dbReference type="FunFam" id="3.40.605.10:FF:000012">
    <property type="entry name" value="NAD-dependent succinate-semialdehyde dehydrogenase"/>
    <property type="match status" value="1"/>
</dbReference>
<dbReference type="FunFam" id="3.40.309.10:FF:000009">
    <property type="entry name" value="Aldehyde dehydrogenase A"/>
    <property type="match status" value="1"/>
</dbReference>
<keyword evidence="3" id="KW-0560">Oxidoreductase</keyword>
<evidence type="ECO:0000259" key="4">
    <source>
        <dbReference type="Pfam" id="PF00171"/>
    </source>
</evidence>
<dbReference type="InterPro" id="IPR016162">
    <property type="entry name" value="Ald_DH_N"/>
</dbReference>
<sequence>MSTAQIATSAYAVCNPATGAVEEEFDQTSDAEIADALARTHTAFTSWRRSRVEDRTTMLRRVADLYEERRDSLAAVVTREMGKPITQAQMEIDLVTSIYRFYAEKAPEFLRDEELDVVAGGTAVIRKEAVGPLLGIMPWNFPYYQVARFAAPNLVLGNTVLLKPAPQCPESALAMEQIFADAGLPAGAYINIFASNDQVADIIADPRIQGVSLTGSERAGAAVAEIAGRNLKKVVLELGGSDPFLVLGPVDLERAVKDAAAGRFFNAGQACNAAKRIIVTEEHYDAFVEKFTAQVRAIEPGDPADPQTVMGPLSSPQAVENLAAQVEDAVAQGATILAGGKRIERDGAWYTPTVLTGVTEGMRAYSEELFGPAAVIYMVADEDAAIALANDTDYGLSAVVECDDEERAQRIADRLDTGMVYINEPSGTAAELPFGGVKRSGFGRELGKYGMDEFVNKKLVRVKR</sequence>
<proteinExistence type="inferred from homology"/>
<dbReference type="InterPro" id="IPR016163">
    <property type="entry name" value="Ald_DH_C"/>
</dbReference>
<accession>A0A0F7G1S2</accession>
<dbReference type="InterPro" id="IPR044148">
    <property type="entry name" value="ALDH_GabD1-like"/>
</dbReference>
<dbReference type="AlphaFoldDB" id="A0A0F7G1S2"/>
<keyword evidence="5" id="KW-0614">Plasmid</keyword>
<protein>
    <submittedName>
        <fullName evidence="5">Succinate-semialdehyde dehydrogenase</fullName>
    </submittedName>
</protein>
<dbReference type="PANTHER" id="PTHR43217:SF2">
    <property type="entry name" value="SUCCINATE-SEMIALDEHYDE DEHYDROGENASE [NADP(+)]"/>
    <property type="match status" value="1"/>
</dbReference>
<name>A0A0F7G1S2_9MICC</name>
<dbReference type="InterPro" id="IPR016161">
    <property type="entry name" value="Ald_DH/histidinol_DH"/>
</dbReference>
<evidence type="ECO:0000313" key="5">
    <source>
        <dbReference type="EMBL" id="AKG47382.1"/>
    </source>
</evidence>
<reference evidence="5" key="1">
    <citation type="journal article" date="2011" name="Biologija">
        <title>Analysis of phthalate degradation operon from Arthrobacter sp. 68b.</title>
        <authorList>
            <person name="Stanislauskiene R."/>
            <person name="Rudenkov M."/>
            <person name="Karvelis L."/>
            <person name="Gasparaviciute R."/>
            <person name="Meskiene R."/>
            <person name="Casaite V."/>
            <person name="Meskys R."/>
        </authorList>
    </citation>
    <scope>NUCLEOTIDE SEQUENCE</scope>
    <source>
        <strain evidence="5">68b</strain>
        <plasmid evidence="5">p2MP</plasmid>
    </source>
</reference>
<reference evidence="5" key="2">
    <citation type="submission" date="2014-02" db="EMBL/GenBank/DDBJ databases">
        <title>Plasmid-mediated 2-methylpyridine and pyridine degradation in Arthrobacter sp. 68b.</title>
        <authorList>
            <person name="Stanislauskiene R."/>
            <person name="Rutkiene R."/>
            <person name="Gasparaviciute R."/>
            <person name="Meskiene R."/>
            <person name="Bachamatova I."/>
            <person name="Marcinkeviciene L."/>
            <person name="Meskys R."/>
        </authorList>
    </citation>
    <scope>NUCLEOTIDE SEQUENCE</scope>
    <source>
        <strain evidence="5">68b</strain>
        <plasmid evidence="5">p2MP</plasmid>
    </source>
</reference>
<dbReference type="InterPro" id="IPR015590">
    <property type="entry name" value="Aldehyde_DH_dom"/>
</dbReference>
<organism evidence="5">
    <name type="scientific">Arthrobacter sp. 68b</name>
    <dbReference type="NCBI Taxonomy" id="311808"/>
    <lineage>
        <taxon>Bacteria</taxon>
        <taxon>Bacillati</taxon>
        <taxon>Actinomycetota</taxon>
        <taxon>Actinomycetes</taxon>
        <taxon>Micrococcales</taxon>
        <taxon>Micrococcaceae</taxon>
        <taxon>Arthrobacter</taxon>
    </lineage>
</organism>
<dbReference type="Gene3D" id="3.40.605.10">
    <property type="entry name" value="Aldehyde Dehydrogenase, Chain A, domain 1"/>
    <property type="match status" value="1"/>
</dbReference>
<geneLocation type="plasmid" evidence="5">
    <name>p2MP</name>
</geneLocation>
<keyword evidence="2" id="KW-0521">NADP</keyword>
<dbReference type="SUPFAM" id="SSF53720">
    <property type="entry name" value="ALDH-like"/>
    <property type="match status" value="1"/>
</dbReference>
<dbReference type="EMBL" id="KJ410765">
    <property type="protein sequence ID" value="AKG47382.1"/>
    <property type="molecule type" value="Genomic_DNA"/>
</dbReference>
<evidence type="ECO:0000256" key="2">
    <source>
        <dbReference type="ARBA" id="ARBA00022857"/>
    </source>
</evidence>
<dbReference type="InterPro" id="IPR016160">
    <property type="entry name" value="Ald_DH_CS_CYS"/>
</dbReference>
<dbReference type="PANTHER" id="PTHR43217">
    <property type="entry name" value="SUCCINATE SEMIALDEHYDE DEHYDROGENASE [NAD(P)+] SAD"/>
    <property type="match status" value="1"/>
</dbReference>
<feature type="domain" description="Aldehyde dehydrogenase" evidence="4">
    <location>
        <begin position="9"/>
        <end position="460"/>
    </location>
</feature>
<dbReference type="PROSITE" id="PS00070">
    <property type="entry name" value="ALDEHYDE_DEHYDR_CYS"/>
    <property type="match status" value="1"/>
</dbReference>
<evidence type="ECO:0000256" key="1">
    <source>
        <dbReference type="ARBA" id="ARBA00009986"/>
    </source>
</evidence>
<dbReference type="GO" id="GO:0004777">
    <property type="term" value="F:succinate-semialdehyde dehydrogenase (NAD+) activity"/>
    <property type="evidence" value="ECO:0007669"/>
    <property type="project" value="TreeGrafter"/>
</dbReference>
<dbReference type="Pfam" id="PF00171">
    <property type="entry name" value="Aldedh"/>
    <property type="match status" value="1"/>
</dbReference>
<dbReference type="Gene3D" id="3.40.309.10">
    <property type="entry name" value="Aldehyde Dehydrogenase, Chain A, domain 2"/>
    <property type="match status" value="1"/>
</dbReference>